<dbReference type="GO" id="GO:0046872">
    <property type="term" value="F:metal ion binding"/>
    <property type="evidence" value="ECO:0007669"/>
    <property type="project" value="UniProtKB-KW"/>
</dbReference>
<dbReference type="InterPro" id="IPR027417">
    <property type="entry name" value="P-loop_NTPase"/>
</dbReference>
<keyword evidence="7" id="KW-0547">Nucleotide-binding</keyword>
<evidence type="ECO:0000256" key="4">
    <source>
        <dbReference type="ARBA" id="ARBA00022490"/>
    </source>
</evidence>
<evidence type="ECO:0000256" key="6">
    <source>
        <dbReference type="ARBA" id="ARBA00022723"/>
    </source>
</evidence>
<dbReference type="Gene3D" id="3.40.50.300">
    <property type="entry name" value="P-loop containing nucleotide triphosphate hydrolases"/>
    <property type="match status" value="1"/>
</dbReference>
<evidence type="ECO:0000256" key="5">
    <source>
        <dbReference type="ARBA" id="ARBA00022694"/>
    </source>
</evidence>
<comment type="similarity">
    <text evidence="2">Belongs to the TsaE family.</text>
</comment>
<keyword evidence="6" id="KW-0479">Metal-binding</keyword>
<dbReference type="NCBIfam" id="TIGR00150">
    <property type="entry name" value="T6A_YjeE"/>
    <property type="match status" value="1"/>
</dbReference>
<dbReference type="PANTHER" id="PTHR33540:SF2">
    <property type="entry name" value="TRNA THREONYLCARBAMOYLADENOSINE BIOSYNTHESIS PROTEIN TSAE"/>
    <property type="match status" value="1"/>
</dbReference>
<gene>
    <name evidence="12" type="ORF">DFR50_12469</name>
</gene>
<dbReference type="GO" id="GO:0002949">
    <property type="term" value="P:tRNA threonylcarbamoyladenosine modification"/>
    <property type="evidence" value="ECO:0007669"/>
    <property type="project" value="InterPro"/>
</dbReference>
<keyword evidence="5" id="KW-0819">tRNA processing</keyword>
<keyword evidence="13" id="KW-1185">Reference proteome</keyword>
<evidence type="ECO:0000313" key="13">
    <source>
        <dbReference type="Proteomes" id="UP000253529"/>
    </source>
</evidence>
<proteinExistence type="inferred from homology"/>
<dbReference type="RefSeq" id="WP_113891062.1">
    <property type="nucleotide sequence ID" value="NZ_QNRK01000024.1"/>
</dbReference>
<dbReference type="InterPro" id="IPR002575">
    <property type="entry name" value="Aminoglycoside_PTrfase"/>
</dbReference>
<reference evidence="12 13" key="1">
    <citation type="submission" date="2018-06" db="EMBL/GenBank/DDBJ databases">
        <title>Genomic Encyclopedia of Type Strains, Phase IV (KMG-IV): sequencing the most valuable type-strain genomes for metagenomic binning, comparative biology and taxonomic classification.</title>
        <authorList>
            <person name="Goeker M."/>
        </authorList>
    </citation>
    <scope>NUCLEOTIDE SEQUENCE [LARGE SCALE GENOMIC DNA]</scope>
    <source>
        <strain evidence="12 13">DSM 24875</strain>
    </source>
</reference>
<protein>
    <recommendedName>
        <fullName evidence="3">tRNA threonylcarbamoyladenosine biosynthesis protein TsaE</fullName>
    </recommendedName>
    <alternativeName>
        <fullName evidence="10">t(6)A37 threonylcarbamoyladenosine biosynthesis protein TsaE</fullName>
    </alternativeName>
</protein>
<evidence type="ECO:0000256" key="7">
    <source>
        <dbReference type="ARBA" id="ARBA00022741"/>
    </source>
</evidence>
<dbReference type="AlphaFoldDB" id="A0A366F1Y4"/>
<comment type="caution">
    <text evidence="12">The sequence shown here is derived from an EMBL/GenBank/DDBJ whole genome shotgun (WGS) entry which is preliminary data.</text>
</comment>
<keyword evidence="4" id="KW-0963">Cytoplasm</keyword>
<feature type="domain" description="Aminoglycoside phosphotransferase" evidence="11">
    <location>
        <begin position="184"/>
        <end position="430"/>
    </location>
</feature>
<dbReference type="GO" id="GO:0005737">
    <property type="term" value="C:cytoplasm"/>
    <property type="evidence" value="ECO:0007669"/>
    <property type="project" value="UniProtKB-SubCell"/>
</dbReference>
<dbReference type="InterPro" id="IPR003442">
    <property type="entry name" value="T6A_TsaE"/>
</dbReference>
<evidence type="ECO:0000256" key="3">
    <source>
        <dbReference type="ARBA" id="ARBA00019010"/>
    </source>
</evidence>
<evidence type="ECO:0000256" key="9">
    <source>
        <dbReference type="ARBA" id="ARBA00022842"/>
    </source>
</evidence>
<keyword evidence="8" id="KW-0067">ATP-binding</keyword>
<evidence type="ECO:0000259" key="11">
    <source>
        <dbReference type="Pfam" id="PF01636"/>
    </source>
</evidence>
<evidence type="ECO:0000256" key="2">
    <source>
        <dbReference type="ARBA" id="ARBA00007599"/>
    </source>
</evidence>
<dbReference type="Gene3D" id="3.30.200.20">
    <property type="entry name" value="Phosphorylase Kinase, domain 1"/>
    <property type="match status" value="1"/>
</dbReference>
<evidence type="ECO:0000313" key="12">
    <source>
        <dbReference type="EMBL" id="RBP08682.1"/>
    </source>
</evidence>
<dbReference type="Proteomes" id="UP000253529">
    <property type="component" value="Unassembled WGS sequence"/>
</dbReference>
<dbReference type="SUPFAM" id="SSF56112">
    <property type="entry name" value="Protein kinase-like (PK-like)"/>
    <property type="match status" value="1"/>
</dbReference>
<dbReference type="OrthoDB" id="9809275at2"/>
<dbReference type="Gene3D" id="3.90.1200.10">
    <property type="match status" value="1"/>
</dbReference>
<dbReference type="GO" id="GO:0005524">
    <property type="term" value="F:ATP binding"/>
    <property type="evidence" value="ECO:0007669"/>
    <property type="project" value="UniProtKB-KW"/>
</dbReference>
<keyword evidence="9" id="KW-0460">Magnesium</keyword>
<dbReference type="Pfam" id="PF02367">
    <property type="entry name" value="TsaE"/>
    <property type="match status" value="1"/>
</dbReference>
<dbReference type="EMBL" id="QNRK01000024">
    <property type="protein sequence ID" value="RBP08682.1"/>
    <property type="molecule type" value="Genomic_DNA"/>
</dbReference>
<evidence type="ECO:0000256" key="10">
    <source>
        <dbReference type="ARBA" id="ARBA00032441"/>
    </source>
</evidence>
<organism evidence="12 13">
    <name type="scientific">Roseiarcus fermentans</name>
    <dbReference type="NCBI Taxonomy" id="1473586"/>
    <lineage>
        <taxon>Bacteria</taxon>
        <taxon>Pseudomonadati</taxon>
        <taxon>Pseudomonadota</taxon>
        <taxon>Alphaproteobacteria</taxon>
        <taxon>Hyphomicrobiales</taxon>
        <taxon>Roseiarcaceae</taxon>
        <taxon>Roseiarcus</taxon>
    </lineage>
</organism>
<accession>A0A366F1Y4</accession>
<sequence>MTERSRDEGPQKVWRFEVADEAATLALAATQAAWLEPGDFVALSGDLGAGKTTFARGLVRALAEHPSLEAPSPTFTLMQVYDAPRGAVVHADFYRLRGPAELENLGWSEAIDDAIAIVEWPERVAEALPADRLEVTIRFDPARGIEARVLEMRGRGRMGRRLARALSVGTLLHAAGWTEARREFVQGDASVRLYERLTRPDGTTAILMVSPPRPEGPVIRFGKPYAAIAKLSPDIRAFLAMAEGLRALGYSTPKVFARSVDDGLALIEDLGAETVAEAGAPNPARYAEAVALIADLHGRALPDALPVGSETYRLPAYDVEAMLIEVELVVDWYASSIARMAVPSGARMQFLAAWREILAPILEEPTTWTLRDFHSPNLHWLPGRTGIARIGLIDFQDAVIGPPAYDLASLLQDARIDVPDDLEMRLMAFYVRLRKTASPAFAAERFAASYAAMAAQRTTKILGIFARLDKRDGKPQYLRHLPRIERYLAKNLAHPLLRPVALWYQTHLPRALGPNFGPQDA</sequence>
<name>A0A366F1Y4_9HYPH</name>
<dbReference type="InterPro" id="IPR011009">
    <property type="entry name" value="Kinase-like_dom_sf"/>
</dbReference>
<evidence type="ECO:0000256" key="8">
    <source>
        <dbReference type="ARBA" id="ARBA00022840"/>
    </source>
</evidence>
<dbReference type="SUPFAM" id="SSF52540">
    <property type="entry name" value="P-loop containing nucleoside triphosphate hydrolases"/>
    <property type="match status" value="1"/>
</dbReference>
<evidence type="ECO:0000256" key="1">
    <source>
        <dbReference type="ARBA" id="ARBA00004496"/>
    </source>
</evidence>
<dbReference type="Pfam" id="PF01636">
    <property type="entry name" value="APH"/>
    <property type="match status" value="1"/>
</dbReference>
<dbReference type="PANTHER" id="PTHR33540">
    <property type="entry name" value="TRNA THREONYLCARBAMOYLADENOSINE BIOSYNTHESIS PROTEIN TSAE"/>
    <property type="match status" value="1"/>
</dbReference>
<comment type="subcellular location">
    <subcellularLocation>
        <location evidence="1">Cytoplasm</location>
    </subcellularLocation>
</comment>